<feature type="compositionally biased region" description="Basic and acidic residues" evidence="7">
    <location>
        <begin position="629"/>
        <end position="639"/>
    </location>
</feature>
<dbReference type="FunFam" id="3.30.420.10:FF:000063">
    <property type="entry name" value="Retrovirus-related Pol polyprotein from transposon 297-like Protein"/>
    <property type="match status" value="1"/>
</dbReference>
<dbReference type="AlphaFoldDB" id="A0A8B6H3C5"/>
<dbReference type="Gene3D" id="1.10.340.70">
    <property type="match status" value="1"/>
</dbReference>
<evidence type="ECO:0000256" key="3">
    <source>
        <dbReference type="ARBA" id="ARBA00022722"/>
    </source>
</evidence>
<proteinExistence type="predicted"/>
<evidence type="ECO:0000256" key="6">
    <source>
        <dbReference type="ARBA" id="ARBA00022918"/>
    </source>
</evidence>
<dbReference type="InterPro" id="IPR043128">
    <property type="entry name" value="Rev_trsase/Diguanyl_cyclase"/>
</dbReference>
<dbReference type="GO" id="GO:0016787">
    <property type="term" value="F:hydrolase activity"/>
    <property type="evidence" value="ECO:0007669"/>
    <property type="project" value="UniProtKB-KW"/>
</dbReference>
<dbReference type="Pfam" id="PF17917">
    <property type="entry name" value="RT_RNaseH"/>
    <property type="match status" value="1"/>
</dbReference>
<accession>A0A8B6H3C5</accession>
<comment type="caution">
    <text evidence="9">The sequence shown here is derived from an EMBL/GenBank/DDBJ whole genome shotgun (WGS) entry which is preliminary data.</text>
</comment>
<dbReference type="InterPro" id="IPR041373">
    <property type="entry name" value="RT_RNaseH"/>
</dbReference>
<dbReference type="FunFam" id="3.30.70.270:FF:000023">
    <property type="entry name" value="Pol"/>
    <property type="match status" value="1"/>
</dbReference>
<evidence type="ECO:0000256" key="5">
    <source>
        <dbReference type="ARBA" id="ARBA00022801"/>
    </source>
</evidence>
<evidence type="ECO:0000256" key="4">
    <source>
        <dbReference type="ARBA" id="ARBA00022759"/>
    </source>
</evidence>
<dbReference type="CDD" id="cd09274">
    <property type="entry name" value="RNase_HI_RT_Ty3"/>
    <property type="match status" value="1"/>
</dbReference>
<feature type="region of interest" description="Disordered" evidence="7">
    <location>
        <begin position="696"/>
        <end position="720"/>
    </location>
</feature>
<dbReference type="InterPro" id="IPR041588">
    <property type="entry name" value="Integrase_H2C2"/>
</dbReference>
<dbReference type="Pfam" id="PF17921">
    <property type="entry name" value="Integrase_H2C2"/>
    <property type="match status" value="1"/>
</dbReference>
<dbReference type="EMBL" id="UYJE01009482">
    <property type="protein sequence ID" value="VDI73820.1"/>
    <property type="molecule type" value="Genomic_DNA"/>
</dbReference>
<dbReference type="GO" id="GO:0015074">
    <property type="term" value="P:DNA integration"/>
    <property type="evidence" value="ECO:0007669"/>
    <property type="project" value="InterPro"/>
</dbReference>
<dbReference type="GO" id="GO:0003964">
    <property type="term" value="F:RNA-directed DNA polymerase activity"/>
    <property type="evidence" value="ECO:0007669"/>
    <property type="project" value="UniProtKB-KW"/>
</dbReference>
<keyword evidence="6" id="KW-0695">RNA-directed DNA polymerase</keyword>
<feature type="region of interest" description="Disordered" evidence="7">
    <location>
        <begin position="620"/>
        <end position="644"/>
    </location>
</feature>
<dbReference type="SUPFAM" id="SSF53098">
    <property type="entry name" value="Ribonuclease H-like"/>
    <property type="match status" value="1"/>
</dbReference>
<name>A0A8B6H3C5_MYTGA</name>
<dbReference type="FunFam" id="3.10.20.370:FF:000001">
    <property type="entry name" value="Retrovirus-related Pol polyprotein from transposon 17.6-like protein"/>
    <property type="match status" value="1"/>
</dbReference>
<sequence>MGHILSRNGIGPTQERVKDMLNATEPTNGSEVKSFLGLVNYSARYIPNLATISEPLRKLTKKNETFRWGKEQKESFEKLKYSLSEGETLGYYRLDADKTQLITDASNVGLGAVLVQENKGMSRVISYASRALSETEKKYSTTEKEGLAVVWAFEKFHLYLYGIDFEIITDHKALESLYNTKCLKTTQNARIQRWMLKLMSYNYQIKYLPGKQNIADALSRLVAINKSEFKERNVAEEFVRFCAQEGTPKALTTQEIEKEAKVDTELSEVRNCLQQAKWNQSVMSAYYPVKNELSVIGYLVMRGRRIIIPKTLQAKCLQLAHEGHLGIVGTKQMLRSKVWWPNMDKDVEKYVKSCHGCQITSQFSHPEPLEPTKLPTGPWQYLAIDLLGPLPSGHFVFVVIDYYSRYYEIDITKDTSSEKMIDSLENMFLRHGLPLSIRSDNGPQFTSKLFKQYLEDIDVKHIRNTPLYPAANGEVERQNRSLMKRIRIAQADAMDWKRELRKYIMAYRTKPHSVTGVSPSELLFKRKIRTKLPEIYCEEDVTTLDEEVKDRDMYAKHKNKMYIDEKRNAHESDLKTGDNVLVKQQYTNKMTTPFISTPYKLVDKIGNQCVVQSPEGVQYRRNTTHKDKRRSEKDKKQIAGDDWNSKSTQCGTVDFDVSLTSFSVSTEDTRVKTLTGMRMAESESDGEEARLFHSSLMYGNNDTPDKTRNRVKSTSSLVSN</sequence>
<keyword evidence="3" id="KW-0540">Nuclease</keyword>
<keyword evidence="5" id="KW-0378">Hydrolase</keyword>
<organism evidence="9 10">
    <name type="scientific">Mytilus galloprovincialis</name>
    <name type="common">Mediterranean mussel</name>
    <dbReference type="NCBI Taxonomy" id="29158"/>
    <lineage>
        <taxon>Eukaryota</taxon>
        <taxon>Metazoa</taxon>
        <taxon>Spiralia</taxon>
        <taxon>Lophotrochozoa</taxon>
        <taxon>Mollusca</taxon>
        <taxon>Bivalvia</taxon>
        <taxon>Autobranchia</taxon>
        <taxon>Pteriomorphia</taxon>
        <taxon>Mytilida</taxon>
        <taxon>Mytiloidea</taxon>
        <taxon>Mytilidae</taxon>
        <taxon>Mytilinae</taxon>
        <taxon>Mytilus</taxon>
    </lineage>
</organism>
<dbReference type="InterPro" id="IPR012337">
    <property type="entry name" value="RNaseH-like_sf"/>
</dbReference>
<dbReference type="PANTHER" id="PTHR37984:SF11">
    <property type="entry name" value="INTEGRASE CATALYTIC DOMAIN-CONTAINING PROTEIN"/>
    <property type="match status" value="1"/>
</dbReference>
<reference evidence="9" key="1">
    <citation type="submission" date="2018-11" db="EMBL/GenBank/DDBJ databases">
        <authorList>
            <person name="Alioto T."/>
            <person name="Alioto T."/>
        </authorList>
    </citation>
    <scope>NUCLEOTIDE SEQUENCE</scope>
</reference>
<dbReference type="Gene3D" id="3.30.70.270">
    <property type="match status" value="1"/>
</dbReference>
<dbReference type="Gene3D" id="3.10.20.370">
    <property type="match status" value="1"/>
</dbReference>
<evidence type="ECO:0000313" key="10">
    <source>
        <dbReference type="Proteomes" id="UP000596742"/>
    </source>
</evidence>
<keyword evidence="10" id="KW-1185">Reference proteome</keyword>
<feature type="domain" description="Integrase catalytic" evidence="8">
    <location>
        <begin position="374"/>
        <end position="527"/>
    </location>
</feature>
<protein>
    <recommendedName>
        <fullName evidence="8">Integrase catalytic domain-containing protein</fullName>
    </recommendedName>
</protein>
<evidence type="ECO:0000256" key="1">
    <source>
        <dbReference type="ARBA" id="ARBA00022679"/>
    </source>
</evidence>
<dbReference type="Proteomes" id="UP000596742">
    <property type="component" value="Unassembled WGS sequence"/>
</dbReference>
<gene>
    <name evidence="9" type="ORF">MGAL_10B093299</name>
</gene>
<dbReference type="InterPro" id="IPR043502">
    <property type="entry name" value="DNA/RNA_pol_sf"/>
</dbReference>
<dbReference type="FunFam" id="1.10.340.70:FF:000003">
    <property type="entry name" value="Protein CBG25708"/>
    <property type="match status" value="1"/>
</dbReference>
<keyword evidence="1" id="KW-0808">Transferase</keyword>
<dbReference type="GO" id="GO:0003676">
    <property type="term" value="F:nucleic acid binding"/>
    <property type="evidence" value="ECO:0007669"/>
    <property type="project" value="InterPro"/>
</dbReference>
<keyword evidence="2" id="KW-0548">Nucleotidyltransferase</keyword>
<dbReference type="InterPro" id="IPR036397">
    <property type="entry name" value="RNaseH_sf"/>
</dbReference>
<dbReference type="GO" id="GO:0004519">
    <property type="term" value="F:endonuclease activity"/>
    <property type="evidence" value="ECO:0007669"/>
    <property type="project" value="UniProtKB-KW"/>
</dbReference>
<evidence type="ECO:0000256" key="2">
    <source>
        <dbReference type="ARBA" id="ARBA00022695"/>
    </source>
</evidence>
<dbReference type="InterPro" id="IPR001584">
    <property type="entry name" value="Integrase_cat-core"/>
</dbReference>
<evidence type="ECO:0000256" key="7">
    <source>
        <dbReference type="SAM" id="MobiDB-lite"/>
    </source>
</evidence>
<dbReference type="SUPFAM" id="SSF56672">
    <property type="entry name" value="DNA/RNA polymerases"/>
    <property type="match status" value="1"/>
</dbReference>
<dbReference type="PANTHER" id="PTHR37984">
    <property type="entry name" value="PROTEIN CBG26694"/>
    <property type="match status" value="1"/>
</dbReference>
<dbReference type="InterPro" id="IPR050951">
    <property type="entry name" value="Retrovirus_Pol_polyprotein"/>
</dbReference>
<dbReference type="PROSITE" id="PS50994">
    <property type="entry name" value="INTEGRASE"/>
    <property type="match status" value="1"/>
</dbReference>
<dbReference type="Pfam" id="PF00665">
    <property type="entry name" value="rve"/>
    <property type="match status" value="1"/>
</dbReference>
<evidence type="ECO:0000259" key="8">
    <source>
        <dbReference type="PROSITE" id="PS50994"/>
    </source>
</evidence>
<dbReference type="OrthoDB" id="10053045at2759"/>
<keyword evidence="4" id="KW-0255">Endonuclease</keyword>
<dbReference type="Gene3D" id="3.30.420.10">
    <property type="entry name" value="Ribonuclease H-like superfamily/Ribonuclease H"/>
    <property type="match status" value="1"/>
</dbReference>
<evidence type="ECO:0000313" key="9">
    <source>
        <dbReference type="EMBL" id="VDI73820.1"/>
    </source>
</evidence>